<dbReference type="Pfam" id="PF00560">
    <property type="entry name" value="LRR_1"/>
    <property type="match status" value="2"/>
</dbReference>
<dbReference type="SUPFAM" id="SSF52058">
    <property type="entry name" value="L domain-like"/>
    <property type="match status" value="1"/>
</dbReference>
<dbReference type="SUPFAM" id="SSF47473">
    <property type="entry name" value="EF-hand"/>
    <property type="match status" value="1"/>
</dbReference>
<dbReference type="Gene3D" id="3.80.10.10">
    <property type="entry name" value="Ribonuclease Inhibitor"/>
    <property type="match status" value="2"/>
</dbReference>
<feature type="compositionally biased region" description="Basic and acidic residues" evidence="3">
    <location>
        <begin position="589"/>
        <end position="600"/>
    </location>
</feature>
<evidence type="ECO:0000256" key="2">
    <source>
        <dbReference type="ARBA" id="ARBA00022737"/>
    </source>
</evidence>
<dbReference type="PROSITE" id="PS51450">
    <property type="entry name" value="LRR"/>
    <property type="match status" value="4"/>
</dbReference>
<dbReference type="InterPro" id="IPR050216">
    <property type="entry name" value="LRR_domain-containing"/>
</dbReference>
<dbReference type="InterPro" id="IPR011992">
    <property type="entry name" value="EF-hand-dom_pair"/>
</dbReference>
<evidence type="ECO:0000256" key="3">
    <source>
        <dbReference type="SAM" id="MobiDB-lite"/>
    </source>
</evidence>
<feature type="region of interest" description="Disordered" evidence="3">
    <location>
        <begin position="581"/>
        <end position="607"/>
    </location>
</feature>
<accession>A0A7S0Z4L0</accession>
<name>A0A7S0Z4L0_9CRYP</name>
<reference evidence="4" key="1">
    <citation type="submission" date="2021-01" db="EMBL/GenBank/DDBJ databases">
        <authorList>
            <person name="Corre E."/>
            <person name="Pelletier E."/>
            <person name="Niang G."/>
            <person name="Scheremetjew M."/>
            <person name="Finn R."/>
            <person name="Kale V."/>
            <person name="Holt S."/>
            <person name="Cochrane G."/>
            <person name="Meng A."/>
            <person name="Brown T."/>
            <person name="Cohen L."/>
        </authorList>
    </citation>
    <scope>NUCLEOTIDE SEQUENCE</scope>
    <source>
        <strain evidence="4">CCMP443</strain>
    </source>
</reference>
<dbReference type="EMBL" id="HBFN01028864">
    <property type="protein sequence ID" value="CAD8803006.1"/>
    <property type="molecule type" value="Transcribed_RNA"/>
</dbReference>
<dbReference type="Pfam" id="PF13855">
    <property type="entry name" value="LRR_8"/>
    <property type="match status" value="2"/>
</dbReference>
<dbReference type="SMART" id="SM00369">
    <property type="entry name" value="LRR_TYP"/>
    <property type="match status" value="8"/>
</dbReference>
<dbReference type="SMART" id="SM00364">
    <property type="entry name" value="LRR_BAC"/>
    <property type="match status" value="6"/>
</dbReference>
<evidence type="ECO:0000256" key="1">
    <source>
        <dbReference type="ARBA" id="ARBA00022614"/>
    </source>
</evidence>
<gene>
    <name evidence="4" type="ORF">HTEP1355_LOCUS16684</name>
</gene>
<feature type="region of interest" description="Disordered" evidence="3">
    <location>
        <begin position="33"/>
        <end position="83"/>
    </location>
</feature>
<protein>
    <recommendedName>
        <fullName evidence="5">EF-hand domain-containing protein</fullName>
    </recommendedName>
</protein>
<dbReference type="InterPro" id="IPR001611">
    <property type="entry name" value="Leu-rich_rpt"/>
</dbReference>
<dbReference type="InterPro" id="IPR032675">
    <property type="entry name" value="LRR_dom_sf"/>
</dbReference>
<dbReference type="PANTHER" id="PTHR48051">
    <property type="match status" value="1"/>
</dbReference>
<evidence type="ECO:0008006" key="5">
    <source>
        <dbReference type="Google" id="ProtNLM"/>
    </source>
</evidence>
<evidence type="ECO:0000313" key="4">
    <source>
        <dbReference type="EMBL" id="CAD8803006.1"/>
    </source>
</evidence>
<dbReference type="AlphaFoldDB" id="A0A7S0Z4L0"/>
<dbReference type="GO" id="GO:0005737">
    <property type="term" value="C:cytoplasm"/>
    <property type="evidence" value="ECO:0007669"/>
    <property type="project" value="TreeGrafter"/>
</dbReference>
<sequence>MDVPLSSVTVPQPLASIAVSRRSRPQHAMLSTLTSTERFGQGAKEALAVSSSKHLPPVDHSRKAKEEKTRRDRGHVEAREKARAARENFTYAEMKFILPQKEAHHDKKLKARKLLARFPAGLHTSIVMRDEHVATLPDDMSYLNHITRIDVAGNNMREISPGVMQLPSLTELDVSNNYVESLPTTLTCLSRLTILRLRYNRLGSLPELYGMGSLERLDASHNLLESLPESISELKHLITLDVRNCHLRVLPDAINDLRSNLREVLADFNYLVSIPRRLGNMQALRHLSLTQNLLRDLRPGCLEALTCLEHLQMNHNRIAEMPRTIGLMHGLTSLIFSSNALTEAPKSLAAITSLVHLDLSNNRIAQLPVLSSLASLSTLMVAHNSLTELPMGLHKISTLGALDARGNPDLKCPPVNVALMGLTHIVQYLEAEDGRRILKSLGDKKIRGVMEVFVKRFKREREMEEGFRLLDNGTGQISASEFGVWTRVVGLTSLRPHEVRLLYSVLDDDTEGSGTVPRQAVMDTYRRFKAMLEEEGRTEAREGTKQWLEEQRQYLVDLEMEEALAEAEKAKALTIAKMKARRREQARRKREEREREEAERPQTLTIE</sequence>
<dbReference type="PANTHER" id="PTHR48051:SF54">
    <property type="entry name" value="LEUCINE-RICH REPEAT-CONTAINING PROTEIN"/>
    <property type="match status" value="1"/>
</dbReference>
<organism evidence="4">
    <name type="scientific">Hemiselmis tepida</name>
    <dbReference type="NCBI Taxonomy" id="464990"/>
    <lineage>
        <taxon>Eukaryota</taxon>
        <taxon>Cryptophyceae</taxon>
        <taxon>Cryptomonadales</taxon>
        <taxon>Hemiselmidaceae</taxon>
        <taxon>Hemiselmis</taxon>
    </lineage>
</organism>
<keyword evidence="2" id="KW-0677">Repeat</keyword>
<feature type="compositionally biased region" description="Basic and acidic residues" evidence="3">
    <location>
        <begin position="56"/>
        <end position="83"/>
    </location>
</feature>
<keyword evidence="1" id="KW-0433">Leucine-rich repeat</keyword>
<proteinExistence type="predicted"/>
<dbReference type="InterPro" id="IPR003591">
    <property type="entry name" value="Leu-rich_rpt_typical-subtyp"/>
</dbReference>